<keyword evidence="3 7" id="KW-1003">Cell membrane</keyword>
<accession>A0ABP8NYB9</accession>
<keyword evidence="11" id="KW-1185">Reference proteome</keyword>
<evidence type="ECO:0000256" key="3">
    <source>
        <dbReference type="ARBA" id="ARBA00022475"/>
    </source>
</evidence>
<evidence type="ECO:0000256" key="5">
    <source>
        <dbReference type="ARBA" id="ARBA00022989"/>
    </source>
</evidence>
<feature type="transmembrane region" description="Helical" evidence="7">
    <location>
        <begin position="15"/>
        <end position="33"/>
    </location>
</feature>
<feature type="transmembrane region" description="Helical" evidence="7">
    <location>
        <begin position="193"/>
        <end position="210"/>
    </location>
</feature>
<dbReference type="RefSeq" id="WP_425569777.1">
    <property type="nucleotide sequence ID" value="NZ_BAABFB010000023.1"/>
</dbReference>
<evidence type="ECO:0000256" key="4">
    <source>
        <dbReference type="ARBA" id="ARBA00022692"/>
    </source>
</evidence>
<feature type="compositionally biased region" description="Basic and acidic residues" evidence="8">
    <location>
        <begin position="228"/>
        <end position="241"/>
    </location>
</feature>
<feature type="region of interest" description="Disordered" evidence="8">
    <location>
        <begin position="218"/>
        <end position="241"/>
    </location>
</feature>
<evidence type="ECO:0000256" key="8">
    <source>
        <dbReference type="SAM" id="MobiDB-lite"/>
    </source>
</evidence>
<feature type="transmembrane region" description="Helical" evidence="7">
    <location>
        <begin position="45"/>
        <end position="64"/>
    </location>
</feature>
<protein>
    <recommendedName>
        <fullName evidence="7">TVP38/TMEM64 family membrane protein</fullName>
    </recommendedName>
</protein>
<feature type="domain" description="VTT" evidence="9">
    <location>
        <begin position="66"/>
        <end position="183"/>
    </location>
</feature>
<evidence type="ECO:0000256" key="1">
    <source>
        <dbReference type="ARBA" id="ARBA00004651"/>
    </source>
</evidence>
<evidence type="ECO:0000256" key="6">
    <source>
        <dbReference type="ARBA" id="ARBA00023136"/>
    </source>
</evidence>
<dbReference type="PANTHER" id="PTHR12677">
    <property type="entry name" value="GOLGI APPARATUS MEMBRANE PROTEIN TVP38-RELATED"/>
    <property type="match status" value="1"/>
</dbReference>
<comment type="similarity">
    <text evidence="2 7">Belongs to the TVP38/TMEM64 family.</text>
</comment>
<dbReference type="PANTHER" id="PTHR12677:SF59">
    <property type="entry name" value="GOLGI APPARATUS MEMBRANE PROTEIN TVP38-RELATED"/>
    <property type="match status" value="1"/>
</dbReference>
<dbReference type="Proteomes" id="UP001501183">
    <property type="component" value="Unassembled WGS sequence"/>
</dbReference>
<feature type="transmembrane region" description="Helical" evidence="7">
    <location>
        <begin position="70"/>
        <end position="103"/>
    </location>
</feature>
<dbReference type="EMBL" id="BAABFB010000023">
    <property type="protein sequence ID" value="GAA4474344.1"/>
    <property type="molecule type" value="Genomic_DNA"/>
</dbReference>
<sequence length="241" mass="24940">MLTAAFRRLCTPKTLGLVAALLALTAVAMLLPHPSIEQMRQWSDSLGPAFPLAFFAVHAIVTVAPFPRTVFTLAAGVLFGAAAGIAVAVAATTVSAAIALVLVRSVGRDAVAARLTHPAVQKIDDRLARRGWLAVGSLRLIAPVPFSITNYCAALSSIRFVPFLLATFVGIVPGTIGVVVLGDAIGGRTSPALLAVSALCLAIGVVGLVLDSRLGVPAGPERTPAEPQRSRPHPDMDHVKP</sequence>
<gene>
    <name evidence="10" type="ORF">GCM10023094_09800</name>
</gene>
<keyword evidence="5 7" id="KW-1133">Transmembrane helix</keyword>
<comment type="caution">
    <text evidence="10">The sequence shown here is derived from an EMBL/GenBank/DDBJ whole genome shotgun (WGS) entry which is preliminary data.</text>
</comment>
<dbReference type="InterPro" id="IPR032816">
    <property type="entry name" value="VTT_dom"/>
</dbReference>
<organism evidence="10 11">
    <name type="scientific">Rhodococcus olei</name>
    <dbReference type="NCBI Taxonomy" id="2161675"/>
    <lineage>
        <taxon>Bacteria</taxon>
        <taxon>Bacillati</taxon>
        <taxon>Actinomycetota</taxon>
        <taxon>Actinomycetes</taxon>
        <taxon>Mycobacteriales</taxon>
        <taxon>Nocardiaceae</taxon>
        <taxon>Rhodococcus</taxon>
    </lineage>
</organism>
<feature type="transmembrane region" description="Helical" evidence="7">
    <location>
        <begin position="160"/>
        <end position="181"/>
    </location>
</feature>
<evidence type="ECO:0000313" key="10">
    <source>
        <dbReference type="EMBL" id="GAA4474344.1"/>
    </source>
</evidence>
<evidence type="ECO:0000313" key="11">
    <source>
        <dbReference type="Proteomes" id="UP001501183"/>
    </source>
</evidence>
<keyword evidence="4 7" id="KW-0812">Transmembrane</keyword>
<comment type="subcellular location">
    <subcellularLocation>
        <location evidence="1 7">Cell membrane</location>
        <topology evidence="1 7">Multi-pass membrane protein</topology>
    </subcellularLocation>
</comment>
<keyword evidence="6 7" id="KW-0472">Membrane</keyword>
<name>A0ABP8NYB9_9NOCA</name>
<dbReference type="Pfam" id="PF09335">
    <property type="entry name" value="VTT_dom"/>
    <property type="match status" value="1"/>
</dbReference>
<evidence type="ECO:0000256" key="7">
    <source>
        <dbReference type="RuleBase" id="RU366058"/>
    </source>
</evidence>
<reference evidence="11" key="1">
    <citation type="journal article" date="2019" name="Int. J. Syst. Evol. Microbiol.">
        <title>The Global Catalogue of Microorganisms (GCM) 10K type strain sequencing project: providing services to taxonomists for standard genome sequencing and annotation.</title>
        <authorList>
            <consortium name="The Broad Institute Genomics Platform"/>
            <consortium name="The Broad Institute Genome Sequencing Center for Infectious Disease"/>
            <person name="Wu L."/>
            <person name="Ma J."/>
        </authorList>
    </citation>
    <scope>NUCLEOTIDE SEQUENCE [LARGE SCALE GENOMIC DNA]</scope>
    <source>
        <strain evidence="11">JCM 32206</strain>
    </source>
</reference>
<evidence type="ECO:0000256" key="2">
    <source>
        <dbReference type="ARBA" id="ARBA00008640"/>
    </source>
</evidence>
<proteinExistence type="inferred from homology"/>
<evidence type="ECO:0000259" key="9">
    <source>
        <dbReference type="Pfam" id="PF09335"/>
    </source>
</evidence>
<dbReference type="InterPro" id="IPR015414">
    <property type="entry name" value="TMEM64"/>
</dbReference>